<feature type="transmembrane region" description="Helical" evidence="7">
    <location>
        <begin position="434"/>
        <end position="453"/>
    </location>
</feature>
<keyword evidence="4 7" id="KW-1133">Transmembrane helix</keyword>
<evidence type="ECO:0000256" key="2">
    <source>
        <dbReference type="ARBA" id="ARBA00009665"/>
    </source>
</evidence>
<dbReference type="GO" id="GO:0005737">
    <property type="term" value="C:cytoplasm"/>
    <property type="evidence" value="ECO:0007669"/>
    <property type="project" value="TreeGrafter"/>
</dbReference>
<keyword evidence="3 7" id="KW-0812">Transmembrane</keyword>
<dbReference type="Pfam" id="PF03124">
    <property type="entry name" value="EXS"/>
    <property type="match status" value="1"/>
</dbReference>
<feature type="transmembrane region" description="Helical" evidence="7">
    <location>
        <begin position="213"/>
        <end position="235"/>
    </location>
</feature>
<dbReference type="OrthoDB" id="9970435at2759"/>
<proteinExistence type="inferred from homology"/>
<dbReference type="AlphaFoldDB" id="A0A1Q9E9G7"/>
<feature type="transmembrane region" description="Helical" evidence="7">
    <location>
        <begin position="473"/>
        <end position="492"/>
    </location>
</feature>
<feature type="transmembrane region" description="Helical" evidence="7">
    <location>
        <begin position="255"/>
        <end position="276"/>
    </location>
</feature>
<dbReference type="PROSITE" id="PS51380">
    <property type="entry name" value="EXS"/>
    <property type="match status" value="1"/>
</dbReference>
<evidence type="ECO:0000256" key="1">
    <source>
        <dbReference type="ARBA" id="ARBA00004141"/>
    </source>
</evidence>
<feature type="domain" description="SPX" evidence="9">
    <location>
        <begin position="1"/>
        <end position="161"/>
    </location>
</feature>
<accession>A0A1Q9E9G7</accession>
<organism evidence="10 11">
    <name type="scientific">Symbiodinium microadriaticum</name>
    <name type="common">Dinoflagellate</name>
    <name type="synonym">Zooxanthella microadriatica</name>
    <dbReference type="NCBI Taxonomy" id="2951"/>
    <lineage>
        <taxon>Eukaryota</taxon>
        <taxon>Sar</taxon>
        <taxon>Alveolata</taxon>
        <taxon>Dinophyceae</taxon>
        <taxon>Suessiales</taxon>
        <taxon>Symbiodiniaceae</taxon>
        <taxon>Symbiodinium</taxon>
    </lineage>
</organism>
<dbReference type="GO" id="GO:0016020">
    <property type="term" value="C:membrane"/>
    <property type="evidence" value="ECO:0007669"/>
    <property type="project" value="UniProtKB-SubCell"/>
</dbReference>
<dbReference type="InterPro" id="IPR004331">
    <property type="entry name" value="SPX_dom"/>
</dbReference>
<evidence type="ECO:0000313" key="10">
    <source>
        <dbReference type="EMBL" id="OLQ04057.1"/>
    </source>
</evidence>
<feature type="domain" description="EXS" evidence="8">
    <location>
        <begin position="431"/>
        <end position="627"/>
    </location>
</feature>
<evidence type="ECO:0000259" key="8">
    <source>
        <dbReference type="PROSITE" id="PS51380"/>
    </source>
</evidence>
<dbReference type="PANTHER" id="PTHR10783">
    <property type="entry name" value="XENOTROPIC AND POLYTROPIC RETROVIRUS RECEPTOR 1-RELATED"/>
    <property type="match status" value="1"/>
</dbReference>
<dbReference type="PROSITE" id="PS51382">
    <property type="entry name" value="SPX"/>
    <property type="match status" value="1"/>
</dbReference>
<sequence length="792" mass="89221">MKFGKQLERHKVTGWEAFYIDYGGLKRSLKDHYGYGALKRSKEKDDGASSSEGSPRGDECKISDEWFEELSACVHRVNYLLTSTAGEVEARLSAAQDDLKQASGSHHEPQLRMHLQSLTQQLQSKILDLRHFLDANHTAVYKILKKHDKQTGLCTLPSKLKEFEEKDPFSDHVKSRLDRLKCQLREFADQLGLDGDLQMNSPHDKSATENLWALARISFSLGVISMALIVLAVLSGMEPQINHYSVEDLAATIPVFRLSFMMSLTAWLAGACASVFERYNINYLFLLDISPDLDVSAISLLNYASVQTGVWIVLTFCFLADMKFGAVLFNIHPEIHKLGWSLAHVYSFSVLMLQLCITSWWVSKGARQLFSRLILRVSCFSLLGEVSFAENIFADLLTSFGRPLKDVAYTSCYFRNWQTLNARDIRVQCKQDKGLAWAMLQLILVLPLVFRIAQCLRRMHDTGDTARHLLNCVKYCLAIIVSLLAAVHQLPLGLAPLEFDMVRMLSYIAATSYAATWDIVVDFGLTVSNRHRLYPRPSYAVLAFVDVALRTTWLLTYLPDCHAFVRASTFNRECFAFMISSLELIRRAVWAAVRIEHEHQSNAGRFRSVCWVPPLEHRRPVESDLHKLHLQRKKTSAVLVPLSPEPQSPVQSMESTARAGAEFVDRTVAKVVVPEDPFALRPTRRFEQQLQSHFGKKLGQSEPTGTGEVAACKDYCSTEKLGALTPAVEVLVAADCVIHPTSLLAKSSRSCNRCIFFRWAVAVSLLERRSVRAHHEDDRVSKSNASSGTKLC</sequence>
<dbReference type="Proteomes" id="UP000186817">
    <property type="component" value="Unassembled WGS sequence"/>
</dbReference>
<evidence type="ECO:0000256" key="3">
    <source>
        <dbReference type="ARBA" id="ARBA00022692"/>
    </source>
</evidence>
<comment type="caution">
    <text evidence="10">The sequence shown here is derived from an EMBL/GenBank/DDBJ whole genome shotgun (WGS) entry which is preliminary data.</text>
</comment>
<feature type="region of interest" description="Disordered" evidence="6">
    <location>
        <begin position="40"/>
        <end position="59"/>
    </location>
</feature>
<protein>
    <submittedName>
        <fullName evidence="10">SPX and EXS domain-containing protein 1</fullName>
    </submittedName>
</protein>
<dbReference type="InterPro" id="IPR004342">
    <property type="entry name" value="EXS_C"/>
</dbReference>
<comment type="similarity">
    <text evidence="2">Belongs to the SYG1 (TC 2.A.94) family.</text>
</comment>
<evidence type="ECO:0000256" key="6">
    <source>
        <dbReference type="SAM" id="MobiDB-lite"/>
    </source>
</evidence>
<evidence type="ECO:0000256" key="7">
    <source>
        <dbReference type="SAM" id="Phobius"/>
    </source>
</evidence>
<dbReference type="CDD" id="cd14447">
    <property type="entry name" value="SPX"/>
    <property type="match status" value="1"/>
</dbReference>
<evidence type="ECO:0000256" key="5">
    <source>
        <dbReference type="ARBA" id="ARBA00023136"/>
    </source>
</evidence>
<evidence type="ECO:0000259" key="9">
    <source>
        <dbReference type="PROSITE" id="PS51382"/>
    </source>
</evidence>
<keyword evidence="5 7" id="KW-0472">Membrane</keyword>
<evidence type="ECO:0000313" key="11">
    <source>
        <dbReference type="Proteomes" id="UP000186817"/>
    </source>
</evidence>
<dbReference type="OMA" id="FMQLYGV"/>
<dbReference type="EMBL" id="LSRX01000219">
    <property type="protein sequence ID" value="OLQ04057.1"/>
    <property type="molecule type" value="Genomic_DNA"/>
</dbReference>
<keyword evidence="11" id="KW-1185">Reference proteome</keyword>
<evidence type="ECO:0000256" key="4">
    <source>
        <dbReference type="ARBA" id="ARBA00022989"/>
    </source>
</evidence>
<feature type="transmembrane region" description="Helical" evidence="7">
    <location>
        <begin position="343"/>
        <end position="362"/>
    </location>
</feature>
<reference evidence="10 11" key="1">
    <citation type="submission" date="2016-02" db="EMBL/GenBank/DDBJ databases">
        <title>Genome analysis of coral dinoflagellate symbionts highlights evolutionary adaptations to a symbiotic lifestyle.</title>
        <authorList>
            <person name="Aranda M."/>
            <person name="Li Y."/>
            <person name="Liew Y.J."/>
            <person name="Baumgarten S."/>
            <person name="Simakov O."/>
            <person name="Wilson M."/>
            <person name="Piel J."/>
            <person name="Ashoor H."/>
            <person name="Bougouffa S."/>
            <person name="Bajic V.B."/>
            <person name="Ryu T."/>
            <person name="Ravasi T."/>
            <person name="Bayer T."/>
            <person name="Micklem G."/>
            <person name="Kim H."/>
            <person name="Bhak J."/>
            <person name="Lajeunesse T.C."/>
            <person name="Voolstra C.R."/>
        </authorList>
    </citation>
    <scope>NUCLEOTIDE SEQUENCE [LARGE SCALE GENOMIC DNA]</scope>
    <source>
        <strain evidence="10 11">CCMP2467</strain>
    </source>
</reference>
<name>A0A1Q9E9G7_SYMMI</name>
<dbReference type="Pfam" id="PF03105">
    <property type="entry name" value="SPX"/>
    <property type="match status" value="1"/>
</dbReference>
<comment type="subcellular location">
    <subcellularLocation>
        <location evidence="1">Membrane</location>
        <topology evidence="1">Multi-pass membrane protein</topology>
    </subcellularLocation>
</comment>
<gene>
    <name evidence="10" type="ORF">AK812_SmicGene12923</name>
</gene>